<name>A0A9E9LYQ6_9BURK</name>
<gene>
    <name evidence="1" type="ORF">NB640_12140</name>
</gene>
<evidence type="ECO:0000313" key="2">
    <source>
        <dbReference type="Proteomes" id="UP001156215"/>
    </source>
</evidence>
<reference evidence="1" key="1">
    <citation type="journal article" date="2022" name="Front. Microbiol.">
        <title>New perspectives on an old grouping: The genomic and phenotypic variability of Oxalobacter formigenes and the implications for calcium oxalate stone prevention.</title>
        <authorList>
            <person name="Chmiel J.A."/>
            <person name="Carr C."/>
            <person name="Stuivenberg G.A."/>
            <person name="Venema R."/>
            <person name="Chanyi R.M."/>
            <person name="Al K.F."/>
            <person name="Giguere D."/>
            <person name="Say H."/>
            <person name="Akouris P.P."/>
            <person name="Dominguez Romero S.A."/>
            <person name="Kwong A."/>
            <person name="Tai V."/>
            <person name="Koval S.F."/>
            <person name="Razvi H."/>
            <person name="Bjazevic J."/>
            <person name="Burton J.P."/>
        </authorList>
    </citation>
    <scope>NUCLEOTIDE SEQUENCE</scope>
    <source>
        <strain evidence="1">WoOx3</strain>
    </source>
</reference>
<dbReference type="EMBL" id="CP098242">
    <property type="protein sequence ID" value="WAW09954.1"/>
    <property type="molecule type" value="Genomic_DNA"/>
</dbReference>
<evidence type="ECO:0000313" key="1">
    <source>
        <dbReference type="EMBL" id="WAW09954.1"/>
    </source>
</evidence>
<dbReference type="InterPro" id="IPR045538">
    <property type="entry name" value="CIS_TMP"/>
</dbReference>
<dbReference type="Proteomes" id="UP001156215">
    <property type="component" value="Chromosome"/>
</dbReference>
<sequence>MTGQITIGNAGLVLAAPFLTNFFRHLGYLDVMRFIDEETHARAIYLLEYMVTGDNGITGDLNLNALLCGWPPGRPVPPPPLLSEVEKQQADLVVEAIRAHWTALGNMTVNDLRHAFMKRRGLLEMGLAYRLTVQAEPQDVLLRQIPWVYAVTRTPWSEVIAVEWYS</sequence>
<dbReference type="KEGG" id="ovb:NB640_12140"/>
<keyword evidence="2" id="KW-1185">Reference proteome</keyword>
<dbReference type="RefSeq" id="WP_332880215.1">
    <property type="nucleotide sequence ID" value="NZ_CP098242.1"/>
</dbReference>
<organism evidence="1 2">
    <name type="scientific">Oxalobacter vibrioformis</name>
    <dbReference type="NCBI Taxonomy" id="933080"/>
    <lineage>
        <taxon>Bacteria</taxon>
        <taxon>Pseudomonadati</taxon>
        <taxon>Pseudomonadota</taxon>
        <taxon>Betaproteobacteria</taxon>
        <taxon>Burkholderiales</taxon>
        <taxon>Oxalobacteraceae</taxon>
        <taxon>Oxalobacter</taxon>
    </lineage>
</organism>
<dbReference type="AlphaFoldDB" id="A0A9E9LYQ6"/>
<protein>
    <submittedName>
        <fullName evidence="1">Contractile injection system tape measure protein</fullName>
    </submittedName>
</protein>
<dbReference type="Pfam" id="PF19268">
    <property type="entry name" value="CIS_TMP"/>
    <property type="match status" value="1"/>
</dbReference>
<accession>A0A9E9LYQ6</accession>
<proteinExistence type="predicted"/>